<proteinExistence type="predicted"/>
<dbReference type="EMBL" id="JANCMU010000002">
    <property type="protein sequence ID" value="MDG4945731.1"/>
    <property type="molecule type" value="Genomic_DNA"/>
</dbReference>
<dbReference type="Proteomes" id="UP001152599">
    <property type="component" value="Unassembled WGS sequence"/>
</dbReference>
<organism evidence="1 2">
    <name type="scientific">Profundicola chukchiensis</name>
    <dbReference type="NCBI Taxonomy" id="2961959"/>
    <lineage>
        <taxon>Bacteria</taxon>
        <taxon>Pseudomonadati</taxon>
        <taxon>Bacteroidota</taxon>
        <taxon>Flavobacteriia</taxon>
        <taxon>Flavobacteriales</taxon>
        <taxon>Weeksellaceae</taxon>
        <taxon>Profundicola</taxon>
    </lineage>
</organism>
<sequence length="595" mass="71086">MSQKIYISLKESESLIFNKSLNVLEKRLEIEQAKGLLSVNIIVNNEDLLYINGEYIVLLSAVRKFEIPREDLNLFLNHYKVPPGLINTVDRKVRDIFKNEIKLSFEKNEESEEYKNYLRLRNALVGVLHYNYEMYATNHKEYDAHSILNSFTNLSEIKKLFLINLFKEETIPILIVNVNKFVTDHFYRVTWWGKFITDNYLKTLNIENEEEVKNIRLWLRAFLEFDNINTINKQLTQVPKDLKKEINFLLGYYFNAIKFESFHLENNYFFDLYDEIVYEHKNELFYWISFFNSFYNPNIIQIYFIESLQHEVYKLEKLAFELTQNNLTLENSERVNFDFKKIDKGVLISEYDQLNNGVSKKSPLLIKANEAKGVYKNQLFRDNLQNIGFEINFQFEAGKLLNYCWNTKSEFALHLTNNMKISDIVFYINSDSKAQQRLKDLKIKTKRIDRLLDKKKVLVAFISQKETPKLIQLYSSILRQEIAERFDKVLIVLLVNLKVEDLQSLEFDRYLKSQEQEYQRLFSNQIELIVKNIHTKNDSEIKRNLKNSLEKYRINQIEVVDENFDNKEAIWLIESGTEYYIDEENKNFYSVINQG</sequence>
<dbReference type="AlphaFoldDB" id="A0A9X4N020"/>
<protein>
    <submittedName>
        <fullName evidence="1">Uncharacterized protein</fullName>
    </submittedName>
</protein>
<evidence type="ECO:0000313" key="2">
    <source>
        <dbReference type="Proteomes" id="UP001152599"/>
    </source>
</evidence>
<dbReference type="RefSeq" id="WP_304420296.1">
    <property type="nucleotide sequence ID" value="NZ_JANCMU010000002.1"/>
</dbReference>
<gene>
    <name evidence="1" type="ORF">NMK71_04835</name>
</gene>
<accession>A0A9X4N020</accession>
<name>A0A9X4N020_9FLAO</name>
<comment type="caution">
    <text evidence="1">The sequence shown here is derived from an EMBL/GenBank/DDBJ whole genome shotgun (WGS) entry which is preliminary data.</text>
</comment>
<keyword evidence="2" id="KW-1185">Reference proteome</keyword>
<evidence type="ECO:0000313" key="1">
    <source>
        <dbReference type="EMBL" id="MDG4945731.1"/>
    </source>
</evidence>
<reference evidence="1" key="1">
    <citation type="submission" date="2022-07" db="EMBL/GenBank/DDBJ databases">
        <title>Description and genome-wide analysis of Profundicola chukchiensis gen. nov., sp. nov., marine bacteria isolated from bottom sediments of the Chukchi Sea.</title>
        <authorList>
            <person name="Romanenko L."/>
            <person name="Otstavnykh N."/>
            <person name="Kurilenko V."/>
            <person name="Eremeev V."/>
            <person name="Velansky P."/>
            <person name="Mikhailov V."/>
            <person name="Isaeva M."/>
        </authorList>
    </citation>
    <scope>NUCLEOTIDE SEQUENCE</scope>
    <source>
        <strain evidence="1">KMM 9713</strain>
    </source>
</reference>